<dbReference type="RefSeq" id="WP_008211862.1">
    <property type="nucleotide sequence ID" value="NZ_JH414944.1"/>
</dbReference>
<keyword evidence="3" id="KW-1185">Reference proteome</keyword>
<accession>G9ZMU4</accession>
<dbReference type="STRING" id="797515.HMPREF9103_01044"/>
<reference evidence="2 3" key="1">
    <citation type="submission" date="2011-09" db="EMBL/GenBank/DDBJ databases">
        <authorList>
            <person name="Weinstock G."/>
            <person name="Sodergren E."/>
            <person name="Clifton S."/>
            <person name="Fulton L."/>
            <person name="Fulton B."/>
            <person name="Courtney L."/>
            <person name="Fronick C."/>
            <person name="Harrison M."/>
            <person name="Strong C."/>
            <person name="Farmer C."/>
            <person name="Delahaunty K."/>
            <person name="Markovic C."/>
            <person name="Hall O."/>
            <person name="Minx P."/>
            <person name="Tomlinson C."/>
            <person name="Mitreva M."/>
            <person name="Hou S."/>
            <person name="Chen J."/>
            <person name="Wollam A."/>
            <person name="Pepin K.H."/>
            <person name="Johnson M."/>
            <person name="Bhonagiri V."/>
            <person name="Zhang X."/>
            <person name="Suruliraj S."/>
            <person name="Warren W."/>
            <person name="Chinwalla A."/>
            <person name="Mardis E.R."/>
            <person name="Wilson R.K."/>
        </authorList>
    </citation>
    <scope>NUCLEOTIDE SEQUENCE [LARGE SCALE GENOMIC DNA]</scope>
    <source>
        <strain evidence="2 3">F0439</strain>
    </source>
</reference>
<dbReference type="EMBL" id="AGEY01000047">
    <property type="protein sequence ID" value="EHL99216.1"/>
    <property type="molecule type" value="Genomic_DNA"/>
</dbReference>
<name>G9ZMU4_9LACO</name>
<protein>
    <recommendedName>
        <fullName evidence="4">DUF2187 domain-containing protein</fullName>
    </recommendedName>
</protein>
<organism evidence="2 3">
    <name type="scientific">Lentilactobacillus parafarraginis F0439</name>
    <dbReference type="NCBI Taxonomy" id="797515"/>
    <lineage>
        <taxon>Bacteria</taxon>
        <taxon>Bacillati</taxon>
        <taxon>Bacillota</taxon>
        <taxon>Bacilli</taxon>
        <taxon>Lactobacillales</taxon>
        <taxon>Lactobacillaceae</taxon>
        <taxon>Lentilactobacillus</taxon>
    </lineage>
</organism>
<dbReference type="Proteomes" id="UP000004625">
    <property type="component" value="Unassembled WGS sequence"/>
</dbReference>
<feature type="region of interest" description="Disordered" evidence="1">
    <location>
        <begin position="73"/>
        <end position="107"/>
    </location>
</feature>
<dbReference type="PATRIC" id="fig|797515.3.peg.969"/>
<comment type="caution">
    <text evidence="2">The sequence shown here is derived from an EMBL/GenBank/DDBJ whole genome shotgun (WGS) entry which is preliminary data.</text>
</comment>
<evidence type="ECO:0008006" key="4">
    <source>
        <dbReference type="Google" id="ProtNLM"/>
    </source>
</evidence>
<gene>
    <name evidence="2" type="ORF">HMPREF9103_01044</name>
</gene>
<evidence type="ECO:0000313" key="3">
    <source>
        <dbReference type="Proteomes" id="UP000004625"/>
    </source>
</evidence>
<evidence type="ECO:0000313" key="2">
    <source>
        <dbReference type="EMBL" id="EHL99216.1"/>
    </source>
</evidence>
<dbReference type="HOGENOM" id="CLU_2316686_0_0_9"/>
<feature type="compositionally biased region" description="Low complexity" evidence="1">
    <location>
        <begin position="94"/>
        <end position="107"/>
    </location>
</feature>
<proteinExistence type="predicted"/>
<dbReference type="AlphaFoldDB" id="G9ZMU4"/>
<evidence type="ECO:0000256" key="1">
    <source>
        <dbReference type="SAM" id="MobiDB-lite"/>
    </source>
</evidence>
<sequence length="107" mass="12318">MAKNAEVSEAQSKYHVGDEVSFKIEKQTFKGFIDKSYTNSFLITFESDDPEIIDKYHKKVVINNRHLKLIKAAPRIKDDDDNQDEPADKKSKKSVSQSKKVVQCDLR</sequence>
<dbReference type="eggNOG" id="ENOG5030A6V">
    <property type="taxonomic scope" value="Bacteria"/>
</dbReference>